<dbReference type="Proteomes" id="UP000276437">
    <property type="component" value="Chromosome"/>
</dbReference>
<comment type="pathway">
    <text evidence="5">Cofactor biosynthesis; adenosylcobalamin biosynthesis; cob(II)yrinate a,c-diamide from sirohydrochlorin (anaerobic route): step 6/10.</text>
</comment>
<dbReference type="AlphaFoldDB" id="A0A348AQE7"/>
<keyword evidence="1 5" id="KW-0169">Cobalamin biosynthesis</keyword>
<evidence type="ECO:0000256" key="4">
    <source>
        <dbReference type="ARBA" id="ARBA00022691"/>
    </source>
</evidence>
<dbReference type="UniPathway" id="UPA00148">
    <property type="reaction ID" value="UER00227"/>
</dbReference>
<name>A0A348AQE7_9FIRM</name>
<dbReference type="GO" id="GO:0032259">
    <property type="term" value="P:methylation"/>
    <property type="evidence" value="ECO:0007669"/>
    <property type="project" value="UniProtKB-KW"/>
</dbReference>
<protein>
    <recommendedName>
        <fullName evidence="5">Cobalt-precorrin-5B C(1)-methyltransferase</fullName>
        <ecNumber evidence="5">2.1.1.195</ecNumber>
    </recommendedName>
    <alternativeName>
        <fullName evidence="5">Cobalt-precorrin-6A synthase</fullName>
    </alternativeName>
</protein>
<dbReference type="PANTHER" id="PTHR35863:SF1">
    <property type="entry name" value="COBALT-PRECORRIN-5B C(1)-METHYLTRANSFERASE"/>
    <property type="match status" value="1"/>
</dbReference>
<evidence type="ECO:0000256" key="2">
    <source>
        <dbReference type="ARBA" id="ARBA00022603"/>
    </source>
</evidence>
<proteinExistence type="inferred from homology"/>
<dbReference type="EC" id="2.1.1.195" evidence="5"/>
<dbReference type="PIRSF" id="PIRSF026782">
    <property type="entry name" value="CbiD"/>
    <property type="match status" value="1"/>
</dbReference>
<sequence length="372" mass="39218">MSDKTMRPGITTGTCAAAAAKAAVLAWQGRLDTHVEVKTPQEKLIRVAIEKSLAMPGGGLASVIKDAGDDPDITNGVRIDVQVRISDCPDIIIQAGEGVGVVTKPGLSVPVGLPAVNEGPKKMIITAIRDVLPRDKGAIVTISIPGGEELAKRTLNPVLGIAGGLSIIGTTGIVEPMSEEAFKNSLVPQISVVKALGYQDIVFVPGKIGQDIAVNQYGLPEEAIVQTSNFIGHMLENAAKLGVKRVLLFGHLGKIVKVSAGIFHTHNRMADARLETIAAYLAVEGAPQAVIKEIMECTTTEAAMPIIERYNFNAVYNLLATRASLRAERYVFSDLTVGTAVVTLKGKILGLDQAARDIGGTLGWNMTELTTG</sequence>
<keyword evidence="4 5" id="KW-0949">S-adenosyl-L-methionine</keyword>
<dbReference type="GO" id="GO:0043780">
    <property type="term" value="F:cobalt-precorrin-5B C1-methyltransferase activity"/>
    <property type="evidence" value="ECO:0007669"/>
    <property type="project" value="RHEA"/>
</dbReference>
<dbReference type="EMBL" id="AP018449">
    <property type="protein sequence ID" value="BBB93295.1"/>
    <property type="molecule type" value="Genomic_DNA"/>
</dbReference>
<comment type="catalytic activity">
    <reaction evidence="5">
        <text>Co-precorrin-5B + S-adenosyl-L-methionine = Co-precorrin-6A + S-adenosyl-L-homocysteine</text>
        <dbReference type="Rhea" id="RHEA:26285"/>
        <dbReference type="ChEBI" id="CHEBI:57856"/>
        <dbReference type="ChEBI" id="CHEBI:59789"/>
        <dbReference type="ChEBI" id="CHEBI:60063"/>
        <dbReference type="ChEBI" id="CHEBI:60064"/>
        <dbReference type="EC" id="2.1.1.195"/>
    </reaction>
</comment>
<keyword evidence="3 5" id="KW-0808">Transferase</keyword>
<evidence type="ECO:0000256" key="5">
    <source>
        <dbReference type="HAMAP-Rule" id="MF_00787"/>
    </source>
</evidence>
<evidence type="ECO:0000256" key="3">
    <source>
        <dbReference type="ARBA" id="ARBA00022679"/>
    </source>
</evidence>
<dbReference type="GO" id="GO:0019251">
    <property type="term" value="P:anaerobic cobalamin biosynthetic process"/>
    <property type="evidence" value="ECO:0007669"/>
    <property type="project" value="UniProtKB-UniRule"/>
</dbReference>
<comment type="function">
    <text evidence="5">Catalyzes the methylation of C-1 in cobalt-precorrin-5B to form cobalt-precorrin-6A.</text>
</comment>
<evidence type="ECO:0000313" key="6">
    <source>
        <dbReference type="EMBL" id="BBB93295.1"/>
    </source>
</evidence>
<dbReference type="KEGG" id="mana:MAMMFC1_04007"/>
<reference evidence="6 7" key="1">
    <citation type="journal article" date="2018" name="Int. J. Syst. Evol. Microbiol.">
        <title>Methylomusa anaerophila gen. nov., sp. nov., an anaerobic methanol-utilizing bacterium isolated from a microbial fuel cell.</title>
        <authorList>
            <person name="Amano N."/>
            <person name="Yamamuro A."/>
            <person name="Miyahara M."/>
            <person name="Kouzuma A."/>
            <person name="Abe T."/>
            <person name="Watanabe K."/>
        </authorList>
    </citation>
    <scope>NUCLEOTIDE SEQUENCE [LARGE SCALE GENOMIC DNA]</scope>
    <source>
        <strain evidence="6 7">MMFC1</strain>
    </source>
</reference>
<dbReference type="PANTHER" id="PTHR35863">
    <property type="entry name" value="COBALT-PRECORRIN-5B C(1)-METHYLTRANSFERASE"/>
    <property type="match status" value="1"/>
</dbReference>
<dbReference type="InterPro" id="IPR002748">
    <property type="entry name" value="CbiD"/>
</dbReference>
<dbReference type="HAMAP" id="MF_00787">
    <property type="entry name" value="CbiD"/>
    <property type="match status" value="1"/>
</dbReference>
<comment type="similarity">
    <text evidence="5">Belongs to the CbiD family.</text>
</comment>
<gene>
    <name evidence="5" type="primary">cbiD</name>
    <name evidence="6" type="ORF">MAMMFC1_04007</name>
</gene>
<keyword evidence="2 5" id="KW-0489">Methyltransferase</keyword>
<dbReference type="Pfam" id="PF01888">
    <property type="entry name" value="CbiD"/>
    <property type="match status" value="1"/>
</dbReference>
<dbReference type="SUPFAM" id="SSF111342">
    <property type="entry name" value="CbiD-like"/>
    <property type="match status" value="1"/>
</dbReference>
<dbReference type="NCBIfam" id="TIGR00312">
    <property type="entry name" value="cbiD"/>
    <property type="match status" value="1"/>
</dbReference>
<accession>A0A348AQE7</accession>
<organism evidence="6 7">
    <name type="scientific">Methylomusa anaerophila</name>
    <dbReference type="NCBI Taxonomy" id="1930071"/>
    <lineage>
        <taxon>Bacteria</taxon>
        <taxon>Bacillati</taxon>
        <taxon>Bacillota</taxon>
        <taxon>Negativicutes</taxon>
        <taxon>Selenomonadales</taxon>
        <taxon>Sporomusaceae</taxon>
        <taxon>Methylomusa</taxon>
    </lineage>
</organism>
<evidence type="ECO:0000313" key="7">
    <source>
        <dbReference type="Proteomes" id="UP000276437"/>
    </source>
</evidence>
<dbReference type="InterPro" id="IPR036074">
    <property type="entry name" value="CbiD_sf"/>
</dbReference>
<keyword evidence="7" id="KW-1185">Reference proteome</keyword>
<dbReference type="Gene3D" id="3.30.2110.10">
    <property type="entry name" value="CbiD-like"/>
    <property type="match status" value="1"/>
</dbReference>
<evidence type="ECO:0000256" key="1">
    <source>
        <dbReference type="ARBA" id="ARBA00022573"/>
    </source>
</evidence>